<name>A0A1Z5J959_FISSO</name>
<feature type="domain" description="5'-Nucleotidase C-terminal" evidence="3">
    <location>
        <begin position="60"/>
        <end position="201"/>
    </location>
</feature>
<dbReference type="InParanoid" id="A0A1Z5J959"/>
<protein>
    <recommendedName>
        <fullName evidence="3">5'-Nucleotidase C-terminal domain-containing protein</fullName>
    </recommendedName>
</protein>
<evidence type="ECO:0000256" key="2">
    <source>
        <dbReference type="SAM" id="SignalP"/>
    </source>
</evidence>
<gene>
    <name evidence="4" type="ORF">FisN_21Lh202</name>
</gene>
<feature type="signal peptide" evidence="2">
    <location>
        <begin position="1"/>
        <end position="16"/>
    </location>
</feature>
<dbReference type="PANTHER" id="PTHR11575">
    <property type="entry name" value="5'-NUCLEOTIDASE-RELATED"/>
    <property type="match status" value="1"/>
</dbReference>
<dbReference type="EMBL" id="BDSP01000017">
    <property type="protein sequence ID" value="GAX10499.1"/>
    <property type="molecule type" value="Genomic_DNA"/>
</dbReference>
<dbReference type="GO" id="GO:0009166">
    <property type="term" value="P:nucleotide catabolic process"/>
    <property type="evidence" value="ECO:0007669"/>
    <property type="project" value="InterPro"/>
</dbReference>
<dbReference type="GO" id="GO:0008253">
    <property type="term" value="F:5'-nucleotidase activity"/>
    <property type="evidence" value="ECO:0007669"/>
    <property type="project" value="TreeGrafter"/>
</dbReference>
<dbReference type="OrthoDB" id="7722975at2759"/>
<dbReference type="Gene3D" id="3.90.780.10">
    <property type="entry name" value="5'-Nucleotidase, C-terminal domain"/>
    <property type="match status" value="1"/>
</dbReference>
<dbReference type="AlphaFoldDB" id="A0A1Z5J959"/>
<evidence type="ECO:0000313" key="5">
    <source>
        <dbReference type="Proteomes" id="UP000198406"/>
    </source>
</evidence>
<proteinExistence type="inferred from homology"/>
<keyword evidence="2" id="KW-0732">Signal</keyword>
<keyword evidence="5" id="KW-1185">Reference proteome</keyword>
<evidence type="ECO:0000313" key="4">
    <source>
        <dbReference type="EMBL" id="GAX10499.1"/>
    </source>
</evidence>
<dbReference type="InterPro" id="IPR008334">
    <property type="entry name" value="5'-Nucleotdase_C"/>
</dbReference>
<reference evidence="4 5" key="1">
    <citation type="journal article" date="2015" name="Plant Cell">
        <title>Oil accumulation by the oleaginous diatom Fistulifera solaris as revealed by the genome and transcriptome.</title>
        <authorList>
            <person name="Tanaka T."/>
            <person name="Maeda Y."/>
            <person name="Veluchamy A."/>
            <person name="Tanaka M."/>
            <person name="Abida H."/>
            <person name="Marechal E."/>
            <person name="Bowler C."/>
            <person name="Muto M."/>
            <person name="Sunaga Y."/>
            <person name="Tanaka M."/>
            <person name="Yoshino T."/>
            <person name="Taniguchi T."/>
            <person name="Fukuda Y."/>
            <person name="Nemoto M."/>
            <person name="Matsumoto M."/>
            <person name="Wong P.S."/>
            <person name="Aburatani S."/>
            <person name="Fujibuchi W."/>
        </authorList>
    </citation>
    <scope>NUCLEOTIDE SEQUENCE [LARGE SCALE GENOMIC DNA]</scope>
    <source>
        <strain evidence="4 5">JPCC DA0580</strain>
    </source>
</reference>
<feature type="chain" id="PRO_5012690065" description="5'-Nucleotidase C-terminal domain-containing protein" evidence="2">
    <location>
        <begin position="17"/>
        <end position="256"/>
    </location>
</feature>
<dbReference type="InterPro" id="IPR036907">
    <property type="entry name" value="5'-Nucleotdase_C_sf"/>
</dbReference>
<evidence type="ECO:0000256" key="1">
    <source>
        <dbReference type="ARBA" id="ARBA00006654"/>
    </source>
</evidence>
<dbReference type="Proteomes" id="UP000198406">
    <property type="component" value="Unassembled WGS sequence"/>
</dbReference>
<organism evidence="4 5">
    <name type="scientific">Fistulifera solaris</name>
    <name type="common">Oleaginous diatom</name>
    <dbReference type="NCBI Taxonomy" id="1519565"/>
    <lineage>
        <taxon>Eukaryota</taxon>
        <taxon>Sar</taxon>
        <taxon>Stramenopiles</taxon>
        <taxon>Ochrophyta</taxon>
        <taxon>Bacillariophyta</taxon>
        <taxon>Bacillariophyceae</taxon>
        <taxon>Bacillariophycidae</taxon>
        <taxon>Naviculales</taxon>
        <taxon>Naviculaceae</taxon>
        <taxon>Fistulifera</taxon>
    </lineage>
</organism>
<comment type="caution">
    <text evidence="4">The sequence shown here is derived from an EMBL/GenBank/DDBJ whole genome shotgun (WGS) entry which is preliminary data.</text>
</comment>
<dbReference type="PANTHER" id="PTHR11575:SF24">
    <property type="entry name" value="5'-NUCLEOTIDASE"/>
    <property type="match status" value="1"/>
</dbReference>
<dbReference type="GO" id="GO:0008768">
    <property type="term" value="F:UDP-sugar diphosphatase activity"/>
    <property type="evidence" value="ECO:0007669"/>
    <property type="project" value="TreeGrafter"/>
</dbReference>
<dbReference type="SUPFAM" id="SSF55816">
    <property type="entry name" value="5'-nucleotidase (syn. UDP-sugar hydrolase), C-terminal domain"/>
    <property type="match status" value="1"/>
</dbReference>
<dbReference type="InterPro" id="IPR006179">
    <property type="entry name" value="5_nucleotidase/apyrase"/>
</dbReference>
<sequence length="256" mass="29164">MMKIQFLLALLGYAMGTRIDKKCIQHPRIQNRVEPCRNPQVPELIPNIAKFIPQTSSWSSDLCSMVAMALLGEYEMMDVVLLEAGLCHTDLEAGPLTRDKLNRVFPFDQQLVILQLNGSNLAEALEHGIDRFHFHELPEAYPRVAGIQFHVDLSRPYGQRVSDIDILHHGCRWERILPEKTYLVLTNEDIARGGYDYSALARYQSLTPIRHTVAEAFWTYSETVCDVVDPMRRKTHQAAPQSCVSPPINRNMTSFA</sequence>
<comment type="similarity">
    <text evidence="1">Belongs to the 5'-nucleotidase family.</text>
</comment>
<dbReference type="Pfam" id="PF02872">
    <property type="entry name" value="5_nucleotid_C"/>
    <property type="match status" value="1"/>
</dbReference>
<accession>A0A1Z5J959</accession>
<evidence type="ECO:0000259" key="3">
    <source>
        <dbReference type="Pfam" id="PF02872"/>
    </source>
</evidence>